<evidence type="ECO:0000256" key="5">
    <source>
        <dbReference type="ARBA" id="ARBA00023316"/>
    </source>
</evidence>
<feature type="active site" description="Proton donor/acceptor" evidence="6">
    <location>
        <position position="252"/>
    </location>
</feature>
<evidence type="ECO:0000256" key="1">
    <source>
        <dbReference type="ARBA" id="ARBA00004752"/>
    </source>
</evidence>
<dbReference type="GO" id="GO:0005576">
    <property type="term" value="C:extracellular region"/>
    <property type="evidence" value="ECO:0007669"/>
    <property type="project" value="TreeGrafter"/>
</dbReference>
<dbReference type="InterPro" id="IPR038063">
    <property type="entry name" value="Transpep_catalytic_dom"/>
</dbReference>
<keyword evidence="2" id="KW-0808">Transferase</keyword>
<sequence length="293" mass="32881">MDVSMKRRMFVAVLLLGTLAVLLSFSVLGFPRLGWFEQEQPVATNYLREEAAVLVSSAEGTVVLPIEPVLFEYIEVVDGCGPYFEGSCLNARSGPGQDFDVITKLRKGIVLKVGGKVVRDGQTWYVVVFDEWIRYPERVTGDWYVAADYVRVLFDEGERDLADGAAASSTKRIIVDRSEQMLYAYDGEELFMQEPISTGIELTPTPRGTFAIFKKTPSRYMQGPLPGISQKYYDLPGVPWNLYFTREGAVIHGAYWHDQFGKPWSSGCVNMPLAKARELYAWADLGTTVLVRD</sequence>
<gene>
    <name evidence="8" type="ORF">A3E09_01450</name>
</gene>
<dbReference type="GO" id="GO:0018104">
    <property type="term" value="P:peptidoglycan-protein cross-linking"/>
    <property type="evidence" value="ECO:0007669"/>
    <property type="project" value="TreeGrafter"/>
</dbReference>
<evidence type="ECO:0000313" key="9">
    <source>
        <dbReference type="Proteomes" id="UP000178796"/>
    </source>
</evidence>
<evidence type="ECO:0000256" key="4">
    <source>
        <dbReference type="ARBA" id="ARBA00022984"/>
    </source>
</evidence>
<keyword evidence="4 6" id="KW-0573">Peptidoglycan synthesis</keyword>
<dbReference type="Pfam" id="PF03734">
    <property type="entry name" value="YkuD"/>
    <property type="match status" value="1"/>
</dbReference>
<dbReference type="Proteomes" id="UP000178796">
    <property type="component" value="Unassembled WGS sequence"/>
</dbReference>
<evidence type="ECO:0000256" key="2">
    <source>
        <dbReference type="ARBA" id="ARBA00022679"/>
    </source>
</evidence>
<dbReference type="GO" id="GO:0008360">
    <property type="term" value="P:regulation of cell shape"/>
    <property type="evidence" value="ECO:0007669"/>
    <property type="project" value="UniProtKB-UniRule"/>
</dbReference>
<evidence type="ECO:0000256" key="3">
    <source>
        <dbReference type="ARBA" id="ARBA00022960"/>
    </source>
</evidence>
<evidence type="ECO:0000259" key="7">
    <source>
        <dbReference type="PROSITE" id="PS52029"/>
    </source>
</evidence>
<dbReference type="InterPro" id="IPR005490">
    <property type="entry name" value="LD_TPept_cat_dom"/>
</dbReference>
<dbReference type="Gene3D" id="2.30.30.40">
    <property type="entry name" value="SH3 Domains"/>
    <property type="match status" value="1"/>
</dbReference>
<dbReference type="SUPFAM" id="SSF141523">
    <property type="entry name" value="L,D-transpeptidase catalytic domain-like"/>
    <property type="match status" value="1"/>
</dbReference>
<dbReference type="CDD" id="cd16913">
    <property type="entry name" value="YkuD_like"/>
    <property type="match status" value="1"/>
</dbReference>
<dbReference type="PANTHER" id="PTHR30582">
    <property type="entry name" value="L,D-TRANSPEPTIDASE"/>
    <property type="match status" value="1"/>
</dbReference>
<proteinExistence type="predicted"/>
<evidence type="ECO:0000313" key="8">
    <source>
        <dbReference type="EMBL" id="OGY98837.1"/>
    </source>
</evidence>
<protein>
    <recommendedName>
        <fullName evidence="7">L,D-TPase catalytic domain-containing protein</fullName>
    </recommendedName>
</protein>
<dbReference type="GO" id="GO:0071972">
    <property type="term" value="F:peptidoglycan L,D-transpeptidase activity"/>
    <property type="evidence" value="ECO:0007669"/>
    <property type="project" value="TreeGrafter"/>
</dbReference>
<feature type="active site" description="Nucleophile" evidence="6">
    <location>
        <position position="268"/>
    </location>
</feature>
<dbReference type="UniPathway" id="UPA00219"/>
<keyword evidence="5 6" id="KW-0961">Cell wall biogenesis/degradation</keyword>
<dbReference type="PROSITE" id="PS52029">
    <property type="entry name" value="LD_TPASE"/>
    <property type="match status" value="1"/>
</dbReference>
<dbReference type="Gene3D" id="2.40.440.10">
    <property type="entry name" value="L,D-transpeptidase catalytic domain-like"/>
    <property type="match status" value="1"/>
</dbReference>
<keyword evidence="3 6" id="KW-0133">Cell shape</keyword>
<comment type="pathway">
    <text evidence="1 6">Cell wall biogenesis; peptidoglycan biosynthesis.</text>
</comment>
<organism evidence="8 9">
    <name type="scientific">Candidatus Liptonbacteria bacterium RIFCSPHIGHO2_12_FULL_60_13</name>
    <dbReference type="NCBI Taxonomy" id="1798648"/>
    <lineage>
        <taxon>Bacteria</taxon>
        <taxon>Candidatus Liptoniibacteriota</taxon>
    </lineage>
</organism>
<evidence type="ECO:0000256" key="6">
    <source>
        <dbReference type="PROSITE-ProRule" id="PRU01373"/>
    </source>
</evidence>
<accession>A0A1G2CEI4</accession>
<reference evidence="8 9" key="1">
    <citation type="journal article" date="2016" name="Nat. Commun.">
        <title>Thousands of microbial genomes shed light on interconnected biogeochemical processes in an aquifer system.</title>
        <authorList>
            <person name="Anantharaman K."/>
            <person name="Brown C.T."/>
            <person name="Hug L.A."/>
            <person name="Sharon I."/>
            <person name="Castelle C.J."/>
            <person name="Probst A.J."/>
            <person name="Thomas B.C."/>
            <person name="Singh A."/>
            <person name="Wilkins M.J."/>
            <person name="Karaoz U."/>
            <person name="Brodie E.L."/>
            <person name="Williams K.H."/>
            <person name="Hubbard S.S."/>
            <person name="Banfield J.F."/>
        </authorList>
    </citation>
    <scope>NUCLEOTIDE SEQUENCE [LARGE SCALE GENOMIC DNA]</scope>
</reference>
<dbReference type="GO" id="GO:0071555">
    <property type="term" value="P:cell wall organization"/>
    <property type="evidence" value="ECO:0007669"/>
    <property type="project" value="UniProtKB-UniRule"/>
</dbReference>
<feature type="domain" description="L,D-TPase catalytic" evidence="7">
    <location>
        <begin position="171"/>
        <end position="292"/>
    </location>
</feature>
<dbReference type="EMBL" id="MHKY01000026">
    <property type="protein sequence ID" value="OGY98837.1"/>
    <property type="molecule type" value="Genomic_DNA"/>
</dbReference>
<dbReference type="GO" id="GO:0016740">
    <property type="term" value="F:transferase activity"/>
    <property type="evidence" value="ECO:0007669"/>
    <property type="project" value="UniProtKB-KW"/>
</dbReference>
<dbReference type="PANTHER" id="PTHR30582:SF2">
    <property type="entry name" value="L,D-TRANSPEPTIDASE YCIB-RELATED"/>
    <property type="match status" value="1"/>
</dbReference>
<dbReference type="InterPro" id="IPR050979">
    <property type="entry name" value="LD-transpeptidase"/>
</dbReference>
<name>A0A1G2CEI4_9BACT</name>
<dbReference type="AlphaFoldDB" id="A0A1G2CEI4"/>
<comment type="caution">
    <text evidence="8">The sequence shown here is derived from an EMBL/GenBank/DDBJ whole genome shotgun (WGS) entry which is preliminary data.</text>
</comment>